<dbReference type="Proteomes" id="UP000194931">
    <property type="component" value="Unassembled WGS sequence"/>
</dbReference>
<accession>A0A252BVE4</accession>
<evidence type="ECO:0000256" key="1">
    <source>
        <dbReference type="SAM" id="Phobius"/>
    </source>
</evidence>
<evidence type="ECO:0000259" key="2">
    <source>
        <dbReference type="Pfam" id="PF09850"/>
    </source>
</evidence>
<gene>
    <name evidence="3" type="ORF">HK26_12245</name>
</gene>
<dbReference type="AlphaFoldDB" id="A0A252BVE4"/>
<feature type="transmembrane region" description="Helical" evidence="1">
    <location>
        <begin position="226"/>
        <end position="246"/>
    </location>
</feature>
<dbReference type="NCBIfam" id="NF038228">
    <property type="entry name" value="IcmH_DotU_IVB"/>
    <property type="match status" value="1"/>
</dbReference>
<dbReference type="PANTHER" id="PTHR38033">
    <property type="entry name" value="MEMBRANE PROTEIN-RELATED"/>
    <property type="match status" value="1"/>
</dbReference>
<dbReference type="NCBIfam" id="TIGR03349">
    <property type="entry name" value="IV_VI_DotU"/>
    <property type="match status" value="1"/>
</dbReference>
<keyword evidence="1" id="KW-1133">Transmembrane helix</keyword>
<dbReference type="RefSeq" id="WP_086638833.1">
    <property type="nucleotide sequence ID" value="NZ_JOPJ01000008.1"/>
</dbReference>
<reference evidence="4" key="1">
    <citation type="submission" date="2014-06" db="EMBL/GenBank/DDBJ databases">
        <authorList>
            <person name="Winans N.J."/>
            <person name="Newell P.D."/>
            <person name="Douglas A.E."/>
        </authorList>
    </citation>
    <scope>NUCLEOTIDE SEQUENCE [LARGE SCALE GENOMIC DNA]</scope>
</reference>
<keyword evidence="4" id="KW-1185">Reference proteome</keyword>
<name>A0A252BVE4_9PROT</name>
<keyword evidence="1" id="KW-0472">Membrane</keyword>
<keyword evidence="1" id="KW-0812">Transmembrane</keyword>
<proteinExistence type="predicted"/>
<sequence length="272" mass="30938">MNKNLPHFRDDAPDSVESTDEQTVALHVFGYDESEAFGRPAPESVTPLTRCAWPLLQVLVYVGAGWSGQSLSIFKTRLIDMIHQFGRQADLAACSPETVTNVRYMLCTALDEAVMQTTWGNNTVWSDRTLLSWFYDQTWGGDKSFQIIERALHDEQREVLEVALEILLLGFQGRFRTERDGSSQVHLLTEKIFRILYPPPSTGFGNFAPEVVVAAERKRLIRYVPIWWFVVLSLVVLFGMLVWFGVHLNQINMHLQQEFSQMETGIPNGAGK</sequence>
<evidence type="ECO:0000313" key="4">
    <source>
        <dbReference type="Proteomes" id="UP000194931"/>
    </source>
</evidence>
<dbReference type="PANTHER" id="PTHR38033:SF1">
    <property type="entry name" value="DOTU FAMILY TYPE IV_VI SECRETION SYSTEM PROTEIN"/>
    <property type="match status" value="1"/>
</dbReference>
<organism evidence="3 4">
    <name type="scientific">Acetobacter okinawensis</name>
    <dbReference type="NCBI Taxonomy" id="1076594"/>
    <lineage>
        <taxon>Bacteria</taxon>
        <taxon>Pseudomonadati</taxon>
        <taxon>Pseudomonadota</taxon>
        <taxon>Alphaproteobacteria</taxon>
        <taxon>Acetobacterales</taxon>
        <taxon>Acetobacteraceae</taxon>
        <taxon>Acetobacter</taxon>
    </lineage>
</organism>
<dbReference type="Pfam" id="PF09850">
    <property type="entry name" value="DotU"/>
    <property type="match status" value="1"/>
</dbReference>
<protein>
    <recommendedName>
        <fullName evidence="2">Type IV / VI secretion system DotU domain-containing protein</fullName>
    </recommendedName>
</protein>
<evidence type="ECO:0000313" key="3">
    <source>
        <dbReference type="EMBL" id="OUJ12919.1"/>
    </source>
</evidence>
<dbReference type="InterPro" id="IPR017732">
    <property type="entry name" value="T4/T6SS_DotU"/>
</dbReference>
<feature type="domain" description="Type IV / VI secretion system DotU" evidence="2">
    <location>
        <begin position="47"/>
        <end position="245"/>
    </location>
</feature>
<dbReference type="Gene3D" id="1.25.40.590">
    <property type="entry name" value="Type IV / VI secretion system, DotU"/>
    <property type="match status" value="1"/>
</dbReference>
<dbReference type="EMBL" id="JOPJ01000008">
    <property type="protein sequence ID" value="OUJ12919.1"/>
    <property type="molecule type" value="Genomic_DNA"/>
</dbReference>
<comment type="caution">
    <text evidence="3">The sequence shown here is derived from an EMBL/GenBank/DDBJ whole genome shotgun (WGS) entry which is preliminary data.</text>
</comment>
<dbReference type="InterPro" id="IPR038522">
    <property type="entry name" value="T4/T6SS_DotU_sf"/>
</dbReference>
<dbReference type="OrthoDB" id="345640at2"/>